<evidence type="ECO:0000256" key="5">
    <source>
        <dbReference type="ARBA" id="ARBA00023015"/>
    </source>
</evidence>
<evidence type="ECO:0000256" key="4">
    <source>
        <dbReference type="ARBA" id="ARBA00022795"/>
    </source>
</evidence>
<accession>A0ABP3UKJ2</accession>
<dbReference type="InterPro" id="IPR031316">
    <property type="entry name" value="FlgM_C"/>
</dbReference>
<organism evidence="8 9">
    <name type="scientific">Clostridium oceanicum</name>
    <dbReference type="NCBI Taxonomy" id="1543"/>
    <lineage>
        <taxon>Bacteria</taxon>
        <taxon>Bacillati</taxon>
        <taxon>Bacillota</taxon>
        <taxon>Clostridia</taxon>
        <taxon>Eubacteriales</taxon>
        <taxon>Clostridiaceae</taxon>
        <taxon>Clostridium</taxon>
    </lineage>
</organism>
<protein>
    <recommendedName>
        <fullName evidence="2">Negative regulator of flagellin synthesis</fullName>
    </recommendedName>
</protein>
<reference evidence="9" key="1">
    <citation type="journal article" date="2019" name="Int. J. Syst. Evol. Microbiol.">
        <title>The Global Catalogue of Microorganisms (GCM) 10K type strain sequencing project: providing services to taxonomists for standard genome sequencing and annotation.</title>
        <authorList>
            <consortium name="The Broad Institute Genomics Platform"/>
            <consortium name="The Broad Institute Genome Sequencing Center for Infectious Disease"/>
            <person name="Wu L."/>
            <person name="Ma J."/>
        </authorList>
    </citation>
    <scope>NUCLEOTIDE SEQUENCE [LARGE SCALE GENOMIC DNA]</scope>
    <source>
        <strain evidence="9">JCM 1407</strain>
    </source>
</reference>
<proteinExistence type="inferred from homology"/>
<evidence type="ECO:0000259" key="7">
    <source>
        <dbReference type="Pfam" id="PF04316"/>
    </source>
</evidence>
<dbReference type="InterPro" id="IPR007412">
    <property type="entry name" value="FlgM"/>
</dbReference>
<evidence type="ECO:0000313" key="8">
    <source>
        <dbReference type="EMBL" id="GAA0736984.1"/>
    </source>
</evidence>
<dbReference type="SUPFAM" id="SSF101498">
    <property type="entry name" value="Anti-sigma factor FlgM"/>
    <property type="match status" value="1"/>
</dbReference>
<evidence type="ECO:0000256" key="6">
    <source>
        <dbReference type="ARBA" id="ARBA00023163"/>
    </source>
</evidence>
<dbReference type="NCBIfam" id="TIGR03824">
    <property type="entry name" value="FlgM_jcvi"/>
    <property type="match status" value="1"/>
</dbReference>
<comment type="similarity">
    <text evidence="1">Belongs to the FlgM family.</text>
</comment>
<gene>
    <name evidence="8" type="ORF">GCM10008906_12580</name>
</gene>
<comment type="caution">
    <text evidence="8">The sequence shown here is derived from an EMBL/GenBank/DDBJ whole genome shotgun (WGS) entry which is preliminary data.</text>
</comment>
<dbReference type="InterPro" id="IPR035890">
    <property type="entry name" value="Anti-sigma-28_factor_FlgM_sf"/>
</dbReference>
<keyword evidence="4" id="KW-1005">Bacterial flagellum biogenesis</keyword>
<dbReference type="Pfam" id="PF04316">
    <property type="entry name" value="FlgM"/>
    <property type="match status" value="1"/>
</dbReference>
<evidence type="ECO:0000256" key="1">
    <source>
        <dbReference type="ARBA" id="ARBA00005322"/>
    </source>
</evidence>
<evidence type="ECO:0000256" key="3">
    <source>
        <dbReference type="ARBA" id="ARBA00022491"/>
    </source>
</evidence>
<keyword evidence="6" id="KW-0804">Transcription</keyword>
<dbReference type="EMBL" id="BAAACG010000008">
    <property type="protein sequence ID" value="GAA0736984.1"/>
    <property type="molecule type" value="Genomic_DNA"/>
</dbReference>
<evidence type="ECO:0000256" key="2">
    <source>
        <dbReference type="ARBA" id="ARBA00017823"/>
    </source>
</evidence>
<keyword evidence="3" id="KW-0678">Repressor</keyword>
<keyword evidence="5" id="KW-0805">Transcription regulation</keyword>
<sequence>MKLPKIASLEFKKNSYLKNEALKKTKKTQKIELKDKIEISSKGKQLNSYIFNKEEDTNINDKKISSIENQIKNGTYKIDSKLIAKKMLKSMKKKY</sequence>
<evidence type="ECO:0000313" key="9">
    <source>
        <dbReference type="Proteomes" id="UP001501510"/>
    </source>
</evidence>
<dbReference type="Proteomes" id="UP001501510">
    <property type="component" value="Unassembled WGS sequence"/>
</dbReference>
<dbReference type="RefSeq" id="WP_343759983.1">
    <property type="nucleotide sequence ID" value="NZ_BAAACG010000008.1"/>
</dbReference>
<feature type="domain" description="Anti-sigma-28 factor FlgM C-terminal" evidence="7">
    <location>
        <begin position="35"/>
        <end position="89"/>
    </location>
</feature>
<keyword evidence="9" id="KW-1185">Reference proteome</keyword>
<name>A0ABP3UKJ2_9CLOT</name>